<dbReference type="OrthoDB" id="5758272at2"/>
<feature type="domain" description="PilZ" evidence="1">
    <location>
        <begin position="14"/>
        <end position="115"/>
    </location>
</feature>
<dbReference type="AlphaFoldDB" id="A0A6N8EEC7"/>
<comment type="caution">
    <text evidence="2">The sequence shown here is derived from an EMBL/GenBank/DDBJ whole genome shotgun (WGS) entry which is preliminary data.</text>
</comment>
<name>A0A6N8EEC7_9GAMM</name>
<evidence type="ECO:0000259" key="1">
    <source>
        <dbReference type="Pfam" id="PF07238"/>
    </source>
</evidence>
<proteinExistence type="predicted"/>
<accession>A0A6N8EEC7</accession>
<dbReference type="Proteomes" id="UP000434044">
    <property type="component" value="Unassembled WGS sequence"/>
</dbReference>
<dbReference type="SUPFAM" id="SSF141371">
    <property type="entry name" value="PilZ domain-like"/>
    <property type="match status" value="1"/>
</dbReference>
<protein>
    <submittedName>
        <fullName evidence="2">PilZ domain-containing protein</fullName>
    </submittedName>
</protein>
<reference evidence="2 3" key="1">
    <citation type="submission" date="2019-11" db="EMBL/GenBank/DDBJ databases">
        <title>Whole-genome sequence of the anaerobic purple sulfur bacterium Allochromatium palmeri DSM 15591.</title>
        <authorList>
            <person name="Kyndt J.A."/>
            <person name="Meyer T.E."/>
        </authorList>
    </citation>
    <scope>NUCLEOTIDE SEQUENCE [LARGE SCALE GENOMIC DNA]</scope>
    <source>
        <strain evidence="2 3">DSM 15591</strain>
    </source>
</reference>
<gene>
    <name evidence="2" type="ORF">GJ668_16055</name>
</gene>
<keyword evidence="3" id="KW-1185">Reference proteome</keyword>
<organism evidence="2 3">
    <name type="scientific">Allochromatium palmeri</name>
    <dbReference type="NCBI Taxonomy" id="231048"/>
    <lineage>
        <taxon>Bacteria</taxon>
        <taxon>Pseudomonadati</taxon>
        <taxon>Pseudomonadota</taxon>
        <taxon>Gammaproteobacteria</taxon>
        <taxon>Chromatiales</taxon>
        <taxon>Chromatiaceae</taxon>
        <taxon>Allochromatium</taxon>
    </lineage>
</organism>
<dbReference type="InterPro" id="IPR009875">
    <property type="entry name" value="PilZ_domain"/>
</dbReference>
<evidence type="ECO:0000313" key="3">
    <source>
        <dbReference type="Proteomes" id="UP000434044"/>
    </source>
</evidence>
<sequence>MSMVHSESISMATERRTQARIDLQISVELAIPGHDKPVRASTRDLSWGGALLYLSEPLPENVETLTLSLPWRTGKTIRALCQMLRERPLSEGGYLVALRFISLSPRGQSRLERLLKMLHPSDTTAGEDGKLALFRELEVTVSDTDELREKLLQILEGRYTVTVFETYQVGQSISLSIRGTFDLPSIRLRARVSDVRKSEVKGFDWAELYTLSLAFEHPSSTIRTFVDLVLNRLSNTEEENSTFSSYLEGAPDWLKSVATATARSSTSHTRSELASEEETRSCLESEFPEAVERLVAGWGNVKDFEMVFKSLVLGRNDLPGGWSQEAWDELEMLQSVHDRAYGVSEQRSSPLKGGRL</sequence>
<dbReference type="Gene3D" id="2.40.10.220">
    <property type="entry name" value="predicted glycosyltransferase like domains"/>
    <property type="match status" value="1"/>
</dbReference>
<evidence type="ECO:0000313" key="2">
    <source>
        <dbReference type="EMBL" id="MTW22585.1"/>
    </source>
</evidence>
<dbReference type="Pfam" id="PF07238">
    <property type="entry name" value="PilZ"/>
    <property type="match status" value="1"/>
</dbReference>
<dbReference type="GO" id="GO:0035438">
    <property type="term" value="F:cyclic-di-GMP binding"/>
    <property type="evidence" value="ECO:0007669"/>
    <property type="project" value="InterPro"/>
</dbReference>
<dbReference type="EMBL" id="WNKT01000045">
    <property type="protein sequence ID" value="MTW22585.1"/>
    <property type="molecule type" value="Genomic_DNA"/>
</dbReference>